<dbReference type="Proteomes" id="UP000053477">
    <property type="component" value="Unassembled WGS sequence"/>
</dbReference>
<dbReference type="InParanoid" id="A0A0H2R915"/>
<name>A0A0H2R915_9AGAM</name>
<dbReference type="AlphaFoldDB" id="A0A0H2R915"/>
<proteinExistence type="predicted"/>
<dbReference type="EMBL" id="KQ086095">
    <property type="protein sequence ID" value="KLO08340.1"/>
    <property type="molecule type" value="Genomic_DNA"/>
</dbReference>
<keyword evidence="2" id="KW-1185">Reference proteome</keyword>
<reference evidence="1 2" key="1">
    <citation type="submission" date="2015-04" db="EMBL/GenBank/DDBJ databases">
        <title>Complete genome sequence of Schizopora paradoxa KUC8140, a cosmopolitan wood degrader in East Asia.</title>
        <authorList>
            <consortium name="DOE Joint Genome Institute"/>
            <person name="Min B."/>
            <person name="Park H."/>
            <person name="Jang Y."/>
            <person name="Kim J.-J."/>
            <person name="Kim K.H."/>
            <person name="Pangilinan J."/>
            <person name="Lipzen A."/>
            <person name="Riley R."/>
            <person name="Grigoriev I.V."/>
            <person name="Spatafora J.W."/>
            <person name="Choi I.-G."/>
        </authorList>
    </citation>
    <scope>NUCLEOTIDE SEQUENCE [LARGE SCALE GENOMIC DNA]</scope>
    <source>
        <strain evidence="1 2">KUC8140</strain>
    </source>
</reference>
<organism evidence="1 2">
    <name type="scientific">Schizopora paradoxa</name>
    <dbReference type="NCBI Taxonomy" id="27342"/>
    <lineage>
        <taxon>Eukaryota</taxon>
        <taxon>Fungi</taxon>
        <taxon>Dikarya</taxon>
        <taxon>Basidiomycota</taxon>
        <taxon>Agaricomycotina</taxon>
        <taxon>Agaricomycetes</taxon>
        <taxon>Hymenochaetales</taxon>
        <taxon>Schizoporaceae</taxon>
        <taxon>Schizopora</taxon>
    </lineage>
</organism>
<evidence type="ECO:0000313" key="1">
    <source>
        <dbReference type="EMBL" id="KLO08340.1"/>
    </source>
</evidence>
<sequence length="87" mass="9464">MRSICPRFELKLRGRGIAAPVTRSARLSICLCFLHPSCPPNRPKCLAVSSETPPTILLSFSNLIFSSVKSQGPLKLSSGACDLARHR</sequence>
<accession>A0A0H2R915</accession>
<protein>
    <submittedName>
        <fullName evidence="1">Uncharacterized protein</fullName>
    </submittedName>
</protein>
<evidence type="ECO:0000313" key="2">
    <source>
        <dbReference type="Proteomes" id="UP000053477"/>
    </source>
</evidence>
<gene>
    <name evidence="1" type="ORF">SCHPADRAFT_612297</name>
</gene>